<dbReference type="RefSeq" id="WP_075074341.1">
    <property type="nucleotide sequence ID" value="NZ_DF967972.1"/>
</dbReference>
<keyword evidence="1" id="KW-0812">Transmembrane</keyword>
<organism evidence="2">
    <name type="scientific">Longilinea arvoryzae</name>
    <dbReference type="NCBI Taxonomy" id="360412"/>
    <lineage>
        <taxon>Bacteria</taxon>
        <taxon>Bacillati</taxon>
        <taxon>Chloroflexota</taxon>
        <taxon>Anaerolineae</taxon>
        <taxon>Anaerolineales</taxon>
        <taxon>Anaerolineaceae</taxon>
        <taxon>Longilinea</taxon>
    </lineage>
</organism>
<evidence type="ECO:0000256" key="1">
    <source>
        <dbReference type="SAM" id="Phobius"/>
    </source>
</evidence>
<dbReference type="InterPro" id="IPR013783">
    <property type="entry name" value="Ig-like_fold"/>
</dbReference>
<dbReference type="Proteomes" id="UP000055060">
    <property type="component" value="Unassembled WGS sequence"/>
</dbReference>
<keyword evidence="1" id="KW-1133">Transmembrane helix</keyword>
<dbReference type="AlphaFoldDB" id="A0A0S7BHS7"/>
<feature type="transmembrane region" description="Helical" evidence="1">
    <location>
        <begin position="13"/>
        <end position="32"/>
    </location>
</feature>
<dbReference type="OrthoDB" id="167016at2"/>
<gene>
    <name evidence="2" type="ORF">LARV_02926</name>
</gene>
<proteinExistence type="predicted"/>
<sequence>MRDLFPVLETYEIWIYALLGLALLFYLRRLALAAREWRSAQFGFERIVAQRKISFALTLVVIFGLLMLAEFILVSFVAPAMPNQRILATPTLDLISTPTATLPVSGVGVTPTSESVQATPLAVTAEGCVPGSIEWIYPQNGDEIQGTVNLVFLVNVTNLGFYKYEYVQAGSTEWVTIAADDVPVASTPEPDAEPQHAWNTESLIPGDYQLRLVVTDNANNTFPACTIAIRIIGN</sequence>
<dbReference type="STRING" id="360412.LARV_02926"/>
<evidence type="ECO:0000313" key="3">
    <source>
        <dbReference type="Proteomes" id="UP000055060"/>
    </source>
</evidence>
<keyword evidence="1" id="KW-0472">Membrane</keyword>
<protein>
    <submittedName>
        <fullName evidence="2">Uncharacterized protein</fullName>
    </submittedName>
</protein>
<dbReference type="Gene3D" id="2.60.40.10">
    <property type="entry name" value="Immunoglobulins"/>
    <property type="match status" value="1"/>
</dbReference>
<reference evidence="2" key="1">
    <citation type="submission" date="2015-07" db="EMBL/GenBank/DDBJ databases">
        <title>Draft Genome Sequences of Anaerolinea thermolimosa IMO-1, Bellilinea caldifistulae GOMI-1, Leptolinea tardivitalis YMTK-2, Levilinea saccharolytica KIBI-1,Longilinea arvoryzae KOME-1, Previously Described as Members of the Anaerolineaceae (Chloroflexi).</title>
        <authorList>
            <person name="Sekiguchi Y."/>
            <person name="Ohashi A."/>
            <person name="Matsuura N."/>
            <person name="Tourlousse M.D."/>
        </authorList>
    </citation>
    <scope>NUCLEOTIDE SEQUENCE [LARGE SCALE GENOMIC DNA]</scope>
    <source>
        <strain evidence="2">KOME-1</strain>
    </source>
</reference>
<keyword evidence="3" id="KW-1185">Reference proteome</keyword>
<evidence type="ECO:0000313" key="2">
    <source>
        <dbReference type="EMBL" id="GAP15145.1"/>
    </source>
</evidence>
<accession>A0A0S7BHS7</accession>
<dbReference type="EMBL" id="DF967972">
    <property type="protein sequence ID" value="GAP15145.1"/>
    <property type="molecule type" value="Genomic_DNA"/>
</dbReference>
<feature type="transmembrane region" description="Helical" evidence="1">
    <location>
        <begin position="53"/>
        <end position="78"/>
    </location>
</feature>
<name>A0A0S7BHS7_9CHLR</name>